<keyword evidence="3" id="KW-1185">Reference proteome</keyword>
<name>A0ABD1EP41_HYPHA</name>
<reference evidence="2 3" key="1">
    <citation type="submission" date="2024-05" db="EMBL/GenBank/DDBJ databases">
        <title>Genetic variation in Jamaican populations of the coffee berry borer (Hypothenemus hampei).</title>
        <authorList>
            <person name="Errbii M."/>
            <person name="Myrie A."/>
        </authorList>
    </citation>
    <scope>NUCLEOTIDE SEQUENCE [LARGE SCALE GENOMIC DNA]</scope>
    <source>
        <strain evidence="2">JA-Hopewell-2020-01-JO</strain>
        <tissue evidence="2">Whole body</tissue>
    </source>
</reference>
<accession>A0ABD1EP41</accession>
<sequence>MFKLVVLSVLVAISLAKPSLYPGLPLQSDFPVVVPTPVIPHAQGNPIRNPFQNKTEVINFNVTRPVGAKPDFPTNKPIMQPIVPVWSNTIIAPGAVSNSYRVDIFKPPSYLIYYGLAYDCL</sequence>
<protein>
    <submittedName>
        <fullName evidence="2">Uncharacterized protein</fullName>
    </submittedName>
</protein>
<keyword evidence="1" id="KW-0732">Signal</keyword>
<evidence type="ECO:0000256" key="1">
    <source>
        <dbReference type="SAM" id="SignalP"/>
    </source>
</evidence>
<dbReference type="EMBL" id="JBDJPC010000006">
    <property type="protein sequence ID" value="KAL1498274.1"/>
    <property type="molecule type" value="Genomic_DNA"/>
</dbReference>
<organism evidence="2 3">
    <name type="scientific">Hypothenemus hampei</name>
    <name type="common">Coffee berry borer</name>
    <dbReference type="NCBI Taxonomy" id="57062"/>
    <lineage>
        <taxon>Eukaryota</taxon>
        <taxon>Metazoa</taxon>
        <taxon>Ecdysozoa</taxon>
        <taxon>Arthropoda</taxon>
        <taxon>Hexapoda</taxon>
        <taxon>Insecta</taxon>
        <taxon>Pterygota</taxon>
        <taxon>Neoptera</taxon>
        <taxon>Endopterygota</taxon>
        <taxon>Coleoptera</taxon>
        <taxon>Polyphaga</taxon>
        <taxon>Cucujiformia</taxon>
        <taxon>Curculionidae</taxon>
        <taxon>Scolytinae</taxon>
        <taxon>Hypothenemus</taxon>
    </lineage>
</organism>
<proteinExistence type="predicted"/>
<feature type="chain" id="PRO_5044839650" evidence="1">
    <location>
        <begin position="17"/>
        <end position="121"/>
    </location>
</feature>
<feature type="signal peptide" evidence="1">
    <location>
        <begin position="1"/>
        <end position="16"/>
    </location>
</feature>
<dbReference type="Proteomes" id="UP001566132">
    <property type="component" value="Unassembled WGS sequence"/>
</dbReference>
<evidence type="ECO:0000313" key="3">
    <source>
        <dbReference type="Proteomes" id="UP001566132"/>
    </source>
</evidence>
<comment type="caution">
    <text evidence="2">The sequence shown here is derived from an EMBL/GenBank/DDBJ whole genome shotgun (WGS) entry which is preliminary data.</text>
</comment>
<evidence type="ECO:0000313" key="2">
    <source>
        <dbReference type="EMBL" id="KAL1498274.1"/>
    </source>
</evidence>
<dbReference type="AlphaFoldDB" id="A0ABD1EP41"/>
<gene>
    <name evidence="2" type="ORF">ABEB36_009098</name>
</gene>